<protein>
    <submittedName>
        <fullName evidence="3">Universal stress protein</fullName>
    </submittedName>
</protein>
<dbReference type="CDD" id="cd00293">
    <property type="entry name" value="USP-like"/>
    <property type="match status" value="1"/>
</dbReference>
<dbReference type="InterPro" id="IPR006016">
    <property type="entry name" value="UspA"/>
</dbReference>
<gene>
    <name evidence="3" type="ORF">ABS772_07815</name>
</gene>
<dbReference type="RefSeq" id="WP_350393509.1">
    <property type="nucleotide sequence ID" value="NZ_JBELQE010000048.1"/>
</dbReference>
<dbReference type="PANTHER" id="PTHR46268">
    <property type="entry name" value="STRESS RESPONSE PROTEIN NHAX"/>
    <property type="match status" value="1"/>
</dbReference>
<reference evidence="3 4" key="1">
    <citation type="submission" date="2024-06" db="EMBL/GenBank/DDBJ databases">
        <authorList>
            <person name="Campbell A.G."/>
        </authorList>
    </citation>
    <scope>NUCLEOTIDE SEQUENCE [LARGE SCALE GENOMIC DNA]</scope>
    <source>
        <strain evidence="3 4">EM12</strain>
    </source>
</reference>
<accession>A0ABV1QKC2</accession>
<name>A0ABV1QKC2_9HYPH</name>
<comment type="similarity">
    <text evidence="1">Belongs to the universal stress protein A family.</text>
</comment>
<evidence type="ECO:0000256" key="1">
    <source>
        <dbReference type="ARBA" id="ARBA00008791"/>
    </source>
</evidence>
<keyword evidence="4" id="KW-1185">Reference proteome</keyword>
<dbReference type="PANTHER" id="PTHR46268:SF15">
    <property type="entry name" value="UNIVERSAL STRESS PROTEIN HP_0031"/>
    <property type="match status" value="1"/>
</dbReference>
<evidence type="ECO:0000313" key="3">
    <source>
        <dbReference type="EMBL" id="MER2249820.1"/>
    </source>
</evidence>
<sequence>MTYASIMVAVDLGAEARERVHLAGHLADDFRARLIGVAAEEASYAVPPVGPIPASAFALAANDELILNDLKRAHAAFAAAAGGRSRVEWRSNLDFPLPFLIGQAAAADLVVVGRKGQSGPVLFSVDPGDLVMHLGRPILVVPPGIDHLDARRVVIGWKNTREARRAVRDALPFLSRASRVVVVSIDEGQGTDEAGDVVGFLQAHDIDATATRWESGGGPTSRALVEAASEQAADLIVLGAYGHGRLREWVFGGVTRDLLAGAPVCCLMSH</sequence>
<organism evidence="3 4">
    <name type="scientific">Methylorubrum podarium</name>
    <dbReference type="NCBI Taxonomy" id="200476"/>
    <lineage>
        <taxon>Bacteria</taxon>
        <taxon>Pseudomonadati</taxon>
        <taxon>Pseudomonadota</taxon>
        <taxon>Alphaproteobacteria</taxon>
        <taxon>Hyphomicrobiales</taxon>
        <taxon>Methylobacteriaceae</taxon>
        <taxon>Methylorubrum</taxon>
    </lineage>
</organism>
<feature type="domain" description="UspA" evidence="2">
    <location>
        <begin position="201"/>
        <end position="268"/>
    </location>
</feature>
<dbReference type="Pfam" id="PF00582">
    <property type="entry name" value="Usp"/>
    <property type="match status" value="1"/>
</dbReference>
<dbReference type="Proteomes" id="UP001480955">
    <property type="component" value="Unassembled WGS sequence"/>
</dbReference>
<evidence type="ECO:0000313" key="4">
    <source>
        <dbReference type="Proteomes" id="UP001480955"/>
    </source>
</evidence>
<dbReference type="SUPFAM" id="SSF52402">
    <property type="entry name" value="Adenine nucleotide alpha hydrolases-like"/>
    <property type="match status" value="2"/>
</dbReference>
<proteinExistence type="inferred from homology"/>
<dbReference type="Gene3D" id="3.40.50.12370">
    <property type="match status" value="1"/>
</dbReference>
<evidence type="ECO:0000259" key="2">
    <source>
        <dbReference type="Pfam" id="PF00582"/>
    </source>
</evidence>
<dbReference type="EMBL" id="JBELQE010000048">
    <property type="protein sequence ID" value="MER2249820.1"/>
    <property type="molecule type" value="Genomic_DNA"/>
</dbReference>
<comment type="caution">
    <text evidence="3">The sequence shown here is derived from an EMBL/GenBank/DDBJ whole genome shotgun (WGS) entry which is preliminary data.</text>
</comment>